<reference evidence="1 2" key="1">
    <citation type="submission" date="2020-08" db="EMBL/GenBank/DDBJ databases">
        <title>Genomic Encyclopedia of Archaeal and Bacterial Type Strains, Phase II (KMG-II): from individual species to whole genera.</title>
        <authorList>
            <person name="Goeker M."/>
        </authorList>
    </citation>
    <scope>NUCLEOTIDE SEQUENCE [LARGE SCALE GENOMIC DNA]</scope>
    <source>
        <strain evidence="1 2">DSM 43850</strain>
    </source>
</reference>
<dbReference type="RefSeq" id="WP_025360656.1">
    <property type="nucleotide sequence ID" value="NZ_BAAABQ010000009.1"/>
</dbReference>
<protein>
    <submittedName>
        <fullName evidence="1">Uncharacterized protein</fullName>
    </submittedName>
</protein>
<dbReference type="Proteomes" id="UP000517916">
    <property type="component" value="Unassembled WGS sequence"/>
</dbReference>
<gene>
    <name evidence="1" type="ORF">BC739_003295</name>
</gene>
<comment type="caution">
    <text evidence="1">The sequence shown here is derived from an EMBL/GenBank/DDBJ whole genome shotgun (WGS) entry which is preliminary data.</text>
</comment>
<accession>A0ABR6BGU6</accession>
<proteinExistence type="predicted"/>
<organism evidence="1 2">
    <name type="scientific">Kutzneria viridogrisea</name>
    <dbReference type="NCBI Taxonomy" id="47990"/>
    <lineage>
        <taxon>Bacteria</taxon>
        <taxon>Bacillati</taxon>
        <taxon>Actinomycetota</taxon>
        <taxon>Actinomycetes</taxon>
        <taxon>Pseudonocardiales</taxon>
        <taxon>Pseudonocardiaceae</taxon>
        <taxon>Kutzneria</taxon>
    </lineage>
</organism>
<name>A0ABR6BGU6_9PSEU</name>
<keyword evidence="2" id="KW-1185">Reference proteome</keyword>
<sequence length="342" mass="37660">MESDEEWIARLRRTALEDAEDITPRPAFPVYGLDAPDLGLGVLSSLGHSEDTSDEVTLAYGDPLAQDGPHVSINTALPTGGQGDASGPLRRMLDEEHNRIVDHAGVEDPDAGEPAVLSCTNTAVDGEVLSGPIYREGPVWTARFAVAGVVVTVIARGVEPGELRLTAVQDLRPYLDRRAEWIARLVEAHSRRPVPELPPAQGVEVYRILVTELIDFQARTQQAVLAGRLPRRRVGDGRLYGPMWQRAVRALERGTGVTKEAANRTVTSMVNQLTKLAERAEWFGQDEALRQAAVDETIRYATEGGQVPSQAAQLAWELTWPQGAVEQTQRWLDEWQKWAANR</sequence>
<dbReference type="EMBL" id="JACJID010000002">
    <property type="protein sequence ID" value="MBA8926096.1"/>
    <property type="molecule type" value="Genomic_DNA"/>
</dbReference>
<evidence type="ECO:0000313" key="1">
    <source>
        <dbReference type="EMBL" id="MBA8926096.1"/>
    </source>
</evidence>
<evidence type="ECO:0000313" key="2">
    <source>
        <dbReference type="Proteomes" id="UP000517916"/>
    </source>
</evidence>